<name>A0A1I7WQ50_HETBA</name>
<sequence length="54" mass="6556">MQPPNNNMESYVFFNLKNRSIIYKSKSAKNTIRNNIYLKKYLYSSLLIYLQLIY</sequence>
<reference evidence="2" key="1">
    <citation type="submission" date="2016-11" db="UniProtKB">
        <authorList>
            <consortium name="WormBaseParasite"/>
        </authorList>
    </citation>
    <scope>IDENTIFICATION</scope>
</reference>
<proteinExistence type="predicted"/>
<keyword evidence="1" id="KW-1185">Reference proteome</keyword>
<protein>
    <submittedName>
        <fullName evidence="2">Uncharacterized protein</fullName>
    </submittedName>
</protein>
<evidence type="ECO:0000313" key="2">
    <source>
        <dbReference type="WBParaSite" id="Hba_07279"/>
    </source>
</evidence>
<dbReference type="Proteomes" id="UP000095283">
    <property type="component" value="Unplaced"/>
</dbReference>
<dbReference type="AlphaFoldDB" id="A0A1I7WQ50"/>
<accession>A0A1I7WQ50</accession>
<dbReference type="WBParaSite" id="Hba_07279">
    <property type="protein sequence ID" value="Hba_07279"/>
    <property type="gene ID" value="Hba_07279"/>
</dbReference>
<evidence type="ECO:0000313" key="1">
    <source>
        <dbReference type="Proteomes" id="UP000095283"/>
    </source>
</evidence>
<organism evidence="1 2">
    <name type="scientific">Heterorhabditis bacteriophora</name>
    <name type="common">Entomopathogenic nematode worm</name>
    <dbReference type="NCBI Taxonomy" id="37862"/>
    <lineage>
        <taxon>Eukaryota</taxon>
        <taxon>Metazoa</taxon>
        <taxon>Ecdysozoa</taxon>
        <taxon>Nematoda</taxon>
        <taxon>Chromadorea</taxon>
        <taxon>Rhabditida</taxon>
        <taxon>Rhabditina</taxon>
        <taxon>Rhabditomorpha</taxon>
        <taxon>Strongyloidea</taxon>
        <taxon>Heterorhabditidae</taxon>
        <taxon>Heterorhabditis</taxon>
    </lineage>
</organism>